<keyword evidence="2 4" id="KW-0378">Hydrolase</keyword>
<proteinExistence type="inferred from homology"/>
<dbReference type="EMBL" id="BJVC01000004">
    <property type="protein sequence ID" value="GEL02763.1"/>
    <property type="molecule type" value="Genomic_DNA"/>
</dbReference>
<dbReference type="InterPro" id="IPR003697">
    <property type="entry name" value="Maf-like"/>
</dbReference>
<feature type="active site" description="Proton acceptor" evidence="4">
    <location>
        <position position="87"/>
    </location>
</feature>
<keyword evidence="3 4" id="KW-0546">Nucleotide metabolism</keyword>
<dbReference type="Pfam" id="PF02545">
    <property type="entry name" value="Maf"/>
    <property type="match status" value="1"/>
</dbReference>
<reference evidence="5 6" key="1">
    <citation type="submission" date="2019-07" db="EMBL/GenBank/DDBJ databases">
        <title>Whole genome shotgun sequence of Swaminathania salitolerans NBRC 104436.</title>
        <authorList>
            <person name="Hosoyama A."/>
            <person name="Uohara A."/>
            <person name="Ohji S."/>
            <person name="Ichikawa N."/>
        </authorList>
    </citation>
    <scope>NUCLEOTIDE SEQUENCE [LARGE SCALE GENOMIC DNA]</scope>
    <source>
        <strain evidence="5 6">NBRC 104436</strain>
    </source>
</reference>
<protein>
    <recommendedName>
        <fullName evidence="4">Nucleoside triphosphate pyrophosphatase</fullName>
        <ecNumber evidence="4">3.6.1.9</ecNumber>
    </recommendedName>
    <alternativeName>
        <fullName evidence="4">Nucleotide pyrophosphatase</fullName>
        <shortName evidence="4">Nucleotide PPase</shortName>
    </alternativeName>
</protein>
<comment type="similarity">
    <text evidence="4">Belongs to the Maf family.</text>
</comment>
<dbReference type="AlphaFoldDB" id="A0A511BSG5"/>
<dbReference type="Gene3D" id="3.90.950.10">
    <property type="match status" value="1"/>
</dbReference>
<dbReference type="SUPFAM" id="SSF52972">
    <property type="entry name" value="ITPase-like"/>
    <property type="match status" value="1"/>
</dbReference>
<evidence type="ECO:0000313" key="6">
    <source>
        <dbReference type="Proteomes" id="UP000321405"/>
    </source>
</evidence>
<accession>A0A511BSG5</accession>
<dbReference type="OrthoDB" id="9813962at2"/>
<name>A0A511BSG5_9PROT</name>
<comment type="subcellular location">
    <subcellularLocation>
        <location evidence="4">Cytoplasm</location>
    </subcellularLocation>
</comment>
<dbReference type="GO" id="GO:0005737">
    <property type="term" value="C:cytoplasm"/>
    <property type="evidence" value="ECO:0007669"/>
    <property type="project" value="UniProtKB-SubCell"/>
</dbReference>
<dbReference type="PIRSF" id="PIRSF006305">
    <property type="entry name" value="Maf"/>
    <property type="match status" value="1"/>
</dbReference>
<comment type="catalytic activity">
    <reaction evidence="4">
        <text>a ribonucleoside 5'-triphosphate + H2O = a ribonucleoside 5'-phosphate + diphosphate + H(+)</text>
        <dbReference type="Rhea" id="RHEA:23996"/>
        <dbReference type="ChEBI" id="CHEBI:15377"/>
        <dbReference type="ChEBI" id="CHEBI:15378"/>
        <dbReference type="ChEBI" id="CHEBI:33019"/>
        <dbReference type="ChEBI" id="CHEBI:58043"/>
        <dbReference type="ChEBI" id="CHEBI:61557"/>
        <dbReference type="EC" id="3.6.1.9"/>
    </reaction>
</comment>
<keyword evidence="4" id="KW-0963">Cytoplasm</keyword>
<evidence type="ECO:0000256" key="3">
    <source>
        <dbReference type="ARBA" id="ARBA00023080"/>
    </source>
</evidence>
<evidence type="ECO:0000313" key="5">
    <source>
        <dbReference type="EMBL" id="GEL02763.1"/>
    </source>
</evidence>
<dbReference type="Proteomes" id="UP000321405">
    <property type="component" value="Unassembled WGS sequence"/>
</dbReference>
<gene>
    <name evidence="5" type="ORF">SSA02_19260</name>
</gene>
<evidence type="ECO:0000256" key="4">
    <source>
        <dbReference type="HAMAP-Rule" id="MF_00528"/>
    </source>
</evidence>
<evidence type="ECO:0000256" key="2">
    <source>
        <dbReference type="ARBA" id="ARBA00022801"/>
    </source>
</evidence>
<comment type="caution">
    <text evidence="4">Lacks conserved residue(s) required for the propagation of feature annotation.</text>
</comment>
<dbReference type="HAMAP" id="MF_00528">
    <property type="entry name" value="Maf"/>
    <property type="match status" value="1"/>
</dbReference>
<keyword evidence="6" id="KW-1185">Reference proteome</keyword>
<dbReference type="GO" id="GO:0009117">
    <property type="term" value="P:nucleotide metabolic process"/>
    <property type="evidence" value="ECO:0007669"/>
    <property type="project" value="UniProtKB-KW"/>
</dbReference>
<dbReference type="RefSeq" id="WP_147093829.1">
    <property type="nucleotide sequence ID" value="NZ_BJVC01000004.1"/>
</dbReference>
<dbReference type="InterPro" id="IPR029001">
    <property type="entry name" value="ITPase-like_fam"/>
</dbReference>
<dbReference type="GO" id="GO:0047429">
    <property type="term" value="F:nucleoside triphosphate diphosphatase activity"/>
    <property type="evidence" value="ECO:0007669"/>
    <property type="project" value="UniProtKB-EC"/>
</dbReference>
<sequence length="210" mass="23008">MESHQTDPAHARLVLASGSAARRSLLEDAGLTIASCPVDIDEASFREMARRKGTEEEALALALAHAKALGFFRNHAFTSADFVIAADQILSCDGTGFDKPGSRAEARDQLARLRGRTHRLHTALVLYRDGKCLWEHVETPCLTMRRFSDAFLDAYLAREGDSVLSCVGAYRLEGMGVQLFERIAGAHDAVLGLPRLPLLSVLREYGVVEK</sequence>
<dbReference type="EC" id="3.6.1.9" evidence="4"/>
<comment type="cofactor">
    <cofactor evidence="1 4">
        <name>a divalent metal cation</name>
        <dbReference type="ChEBI" id="CHEBI:60240"/>
    </cofactor>
</comment>
<dbReference type="CDD" id="cd00555">
    <property type="entry name" value="Maf"/>
    <property type="match status" value="1"/>
</dbReference>
<comment type="function">
    <text evidence="4">Nucleoside triphosphate pyrophosphatase. May have a dual role in cell division arrest and in preventing the incorporation of modified nucleotides into cellular nucleic acids.</text>
</comment>
<dbReference type="PANTHER" id="PTHR43213:SF5">
    <property type="entry name" value="BIFUNCTIONAL DTTP_UTP PYROPHOSPHATASE_METHYLTRANSFERASE PROTEIN-RELATED"/>
    <property type="match status" value="1"/>
</dbReference>
<organism evidence="5 6">
    <name type="scientific">Swaminathania salitolerans</name>
    <dbReference type="NCBI Taxonomy" id="182838"/>
    <lineage>
        <taxon>Bacteria</taxon>
        <taxon>Pseudomonadati</taxon>
        <taxon>Pseudomonadota</taxon>
        <taxon>Alphaproteobacteria</taxon>
        <taxon>Acetobacterales</taxon>
        <taxon>Acetobacteraceae</taxon>
        <taxon>Swaminathania</taxon>
    </lineage>
</organism>
<comment type="catalytic activity">
    <reaction evidence="4">
        <text>a 2'-deoxyribonucleoside 5'-triphosphate + H2O = a 2'-deoxyribonucleoside 5'-phosphate + diphosphate + H(+)</text>
        <dbReference type="Rhea" id="RHEA:44644"/>
        <dbReference type="ChEBI" id="CHEBI:15377"/>
        <dbReference type="ChEBI" id="CHEBI:15378"/>
        <dbReference type="ChEBI" id="CHEBI:33019"/>
        <dbReference type="ChEBI" id="CHEBI:61560"/>
        <dbReference type="ChEBI" id="CHEBI:65317"/>
        <dbReference type="EC" id="3.6.1.9"/>
    </reaction>
</comment>
<dbReference type="PANTHER" id="PTHR43213">
    <property type="entry name" value="BIFUNCTIONAL DTTP/UTP PYROPHOSPHATASE/METHYLTRANSFERASE PROTEIN-RELATED"/>
    <property type="match status" value="1"/>
</dbReference>
<evidence type="ECO:0000256" key="1">
    <source>
        <dbReference type="ARBA" id="ARBA00001968"/>
    </source>
</evidence>
<comment type="caution">
    <text evidence="5">The sequence shown here is derived from an EMBL/GenBank/DDBJ whole genome shotgun (WGS) entry which is preliminary data.</text>
</comment>